<accession>A0A0G4PNW5</accession>
<proteinExistence type="predicted"/>
<dbReference type="InterPro" id="IPR012337">
    <property type="entry name" value="RNaseH-like_sf"/>
</dbReference>
<dbReference type="Proteomes" id="UP000053732">
    <property type="component" value="Unassembled WGS sequence"/>
</dbReference>
<dbReference type="EMBL" id="HG793158">
    <property type="protein sequence ID" value="CRL28089.1"/>
    <property type="molecule type" value="Genomic_DNA"/>
</dbReference>
<feature type="compositionally biased region" description="Polar residues" evidence="1">
    <location>
        <begin position="101"/>
        <end position="113"/>
    </location>
</feature>
<evidence type="ECO:0000313" key="3">
    <source>
        <dbReference type="Proteomes" id="UP000053732"/>
    </source>
</evidence>
<dbReference type="AlphaFoldDB" id="A0A0G4PNW5"/>
<dbReference type="InterPro" id="IPR036397">
    <property type="entry name" value="RNaseH_sf"/>
</dbReference>
<feature type="region of interest" description="Disordered" evidence="1">
    <location>
        <begin position="1"/>
        <end position="132"/>
    </location>
</feature>
<protein>
    <submittedName>
        <fullName evidence="2">Polynucleotidyl transferase, ribonuclease H fold</fullName>
    </submittedName>
</protein>
<sequence>MAATMFSSDSDPTRKDSDLLPPLSILATFPPPPGMTEHPPTELKNSEVPLASPSAQYAPARSTESKDGELEEGEVVETPPAANYPPRVSSVERQDEVILPNTLTTQHVPSATTEVEAGKLQEEDIPPTTSTVHYPLIPSIEIDDDGIFSSSMTTHHARLHANPPRHRDWQDQAQHIRSQNPSPEPTTMQLEPVDNTPRPRPDKPSRKRKWPADAGPPAGLTPPPKKQKTSAGEDKKDNKFCWEVGQEFLGFVFHVDGEIAKEIARSIHKLPVPTEVHKRLIYFCDASIRSGCGTAGVVWQENVGSSNWKGTGFHYPESTVSTATVELFAISCTMQMAIGDINTERGTVVPNKPVDTALFQQHSAHTLSHLHNLTKEVFIFTDDCNALRRIDGLLAYDPNGDMGRQVEAISTHSKTLSDLGVHVELHLSPGHSAVPGNVAADRVAKRTAGITMASEAEDELILPGTASGKSHFTLLSTFHARDTRGARLVALSLIGSTRGHFVSTLEGRLTKREYCQTHLGTPKRVMGPPVKLWLDSPARLPLHRGPHTLCPLLEVEDGEVLSEPQLLTVFPFPQGTGDAQLDQVRISTSNPQAHLLNPE</sequence>
<dbReference type="SUPFAM" id="SSF53098">
    <property type="entry name" value="Ribonuclease H-like"/>
    <property type="match status" value="1"/>
</dbReference>
<reference evidence="2 3" key="1">
    <citation type="journal article" date="2014" name="Nat. Commun.">
        <title>Multiple recent horizontal transfers of a large genomic region in cheese making fungi.</title>
        <authorList>
            <person name="Cheeseman K."/>
            <person name="Ropars J."/>
            <person name="Renault P."/>
            <person name="Dupont J."/>
            <person name="Gouzy J."/>
            <person name="Branca A."/>
            <person name="Abraham A.L."/>
            <person name="Ceppi M."/>
            <person name="Conseiller E."/>
            <person name="Debuchy R."/>
            <person name="Malagnac F."/>
            <person name="Goarin A."/>
            <person name="Silar P."/>
            <person name="Lacoste S."/>
            <person name="Sallet E."/>
            <person name="Bensimon A."/>
            <person name="Giraud T."/>
            <person name="Brygoo Y."/>
        </authorList>
    </citation>
    <scope>NUCLEOTIDE SEQUENCE [LARGE SCALE GENOMIC DNA]</scope>
    <source>
        <strain evidence="3">FM 013</strain>
    </source>
</reference>
<keyword evidence="2" id="KW-0808">Transferase</keyword>
<evidence type="ECO:0000313" key="2">
    <source>
        <dbReference type="EMBL" id="CRL28089.1"/>
    </source>
</evidence>
<organism evidence="2 3">
    <name type="scientific">Penicillium camemberti (strain FM 013)</name>
    <dbReference type="NCBI Taxonomy" id="1429867"/>
    <lineage>
        <taxon>Eukaryota</taxon>
        <taxon>Fungi</taxon>
        <taxon>Dikarya</taxon>
        <taxon>Ascomycota</taxon>
        <taxon>Pezizomycotina</taxon>
        <taxon>Eurotiomycetes</taxon>
        <taxon>Eurotiomycetidae</taxon>
        <taxon>Eurotiales</taxon>
        <taxon>Aspergillaceae</taxon>
        <taxon>Penicillium</taxon>
    </lineage>
</organism>
<feature type="compositionally biased region" description="Polar residues" evidence="1">
    <location>
        <begin position="171"/>
        <end position="189"/>
    </location>
</feature>
<dbReference type="Gene3D" id="3.30.420.10">
    <property type="entry name" value="Ribonuclease H-like superfamily/Ribonuclease H"/>
    <property type="match status" value="1"/>
</dbReference>
<feature type="compositionally biased region" description="Polar residues" evidence="1">
    <location>
        <begin position="1"/>
        <end position="10"/>
    </location>
</feature>
<keyword evidence="3" id="KW-1185">Reference proteome</keyword>
<dbReference type="STRING" id="1429867.A0A0G4PNW5"/>
<feature type="region of interest" description="Disordered" evidence="1">
    <location>
        <begin position="156"/>
        <end position="235"/>
    </location>
</feature>
<dbReference type="GO" id="GO:0016740">
    <property type="term" value="F:transferase activity"/>
    <property type="evidence" value="ECO:0007669"/>
    <property type="project" value="UniProtKB-KW"/>
</dbReference>
<dbReference type="GO" id="GO:0003676">
    <property type="term" value="F:nucleic acid binding"/>
    <property type="evidence" value="ECO:0007669"/>
    <property type="project" value="InterPro"/>
</dbReference>
<name>A0A0G4PNW5_PENC3</name>
<evidence type="ECO:0000256" key="1">
    <source>
        <dbReference type="SAM" id="MobiDB-lite"/>
    </source>
</evidence>
<gene>
    <name evidence="2" type="ORF">PCAMFM013_S025g000147</name>
</gene>